<evidence type="ECO:0000313" key="2">
    <source>
        <dbReference type="Proteomes" id="UP000309997"/>
    </source>
</evidence>
<reference evidence="1 2" key="1">
    <citation type="journal article" date="2024" name="Plant Biotechnol. J.">
        <title>Genome and CRISPR/Cas9 system of a widespread forest tree (Populus alba) in the world.</title>
        <authorList>
            <person name="Liu Y.J."/>
            <person name="Jiang P.F."/>
            <person name="Han X.M."/>
            <person name="Li X.Y."/>
            <person name="Wang H.M."/>
            <person name="Wang Y.J."/>
            <person name="Wang X.X."/>
            <person name="Zeng Q.Y."/>
        </authorList>
    </citation>
    <scope>NUCLEOTIDE SEQUENCE [LARGE SCALE GENOMIC DNA]</scope>
    <source>
        <strain evidence="2">cv. PAL-ZL1</strain>
    </source>
</reference>
<accession>A0ACC4C0F8</accession>
<dbReference type="EMBL" id="RCHU02000007">
    <property type="protein sequence ID" value="KAL3584254.1"/>
    <property type="molecule type" value="Genomic_DNA"/>
</dbReference>
<keyword evidence="2" id="KW-1185">Reference proteome</keyword>
<comment type="caution">
    <text evidence="1">The sequence shown here is derived from an EMBL/GenBank/DDBJ whole genome shotgun (WGS) entry which is preliminary data.</text>
</comment>
<gene>
    <name evidence="1" type="ORF">D5086_015315</name>
</gene>
<proteinExistence type="predicted"/>
<sequence>MLALNTRASEAVVDAREMDVVESVHDLAVQNPAEEDFSAADLTWTKFGTAERHDEVALIPYDRVDAFIIGECSNPECPTRFHIERGRKRAKDTLKEYKTDEYLEYKLYWCSFGPENYGEGGGVLPSRKYRLNTRNRAARPQSMRGCTCHFVVKRLYAQPTQALIIYNERRHVNKSGFVCHGPLDRDAIGPGAKKIPYICNEIQQQTMSMIYLGIPEENVLEKHIEGIQRYCGSNPKVNSLASQYVHKLGMIIKRSTHELDLDDQASIRMWVERNKKSIFFYQDSSESDAFILGIQTEWQLQQMIRFGHRSLIAADSTFGIKRLKYPLCTLLVFDSRQHALPVAWIITRSSAKPDVAKWMKALLGRASSVEPGWKISGFLIDDAAAEIDPIRDIFGCPVLFSLWRVRRSWLRNIVKKCGNIEVQREIFKRLGEIVYSIWGGVDTLSALEELTHDLVDQTAFIQYFKASWVPKIEMWLSTMRALPLASQEASGAIEAYHVKLKAKLFDDSHLGALQRVDWLVHKLTTELHSSYWLDRYADESDSFQNVKEEYIASTSWHRALQIPNSSVTVDDKDHLFARVSSQKDNNVTRIVWNPGSEFAFCDCAWSLQGNLCKHVIKVNMICENREGYQPSMSFRAFKELLTGLWKKPMDDSVGLDLSIAWAHQMLDQIKQLVELDSSKTIGTVVNNMPLKWVSKKGRTSIGIPSSVLALPSSSKSGSNNAVARSRRWPPSFASNVGRILEHVTGLFRSHSLELHTSMNSSVLACNYAISGTGSSELNAKIVSMPAVASLVVSGPKLPVIRAQQTRADSREMKASEGRRAAMVYLAATLFTSAAAASSANAGVIEEYLEKSKANKELNDRKRLATSGANFARAFTVQFGTCKFPENFTGCQDLAKQKKVPFISDDLALECEGKDKYKCGSNVFWKW</sequence>
<protein>
    <submittedName>
        <fullName evidence="1">Uncharacterized protein</fullName>
    </submittedName>
</protein>
<name>A0ACC4C0F8_POPAL</name>
<organism evidence="1 2">
    <name type="scientific">Populus alba</name>
    <name type="common">White poplar</name>
    <dbReference type="NCBI Taxonomy" id="43335"/>
    <lineage>
        <taxon>Eukaryota</taxon>
        <taxon>Viridiplantae</taxon>
        <taxon>Streptophyta</taxon>
        <taxon>Embryophyta</taxon>
        <taxon>Tracheophyta</taxon>
        <taxon>Spermatophyta</taxon>
        <taxon>Magnoliopsida</taxon>
        <taxon>eudicotyledons</taxon>
        <taxon>Gunneridae</taxon>
        <taxon>Pentapetalae</taxon>
        <taxon>rosids</taxon>
        <taxon>fabids</taxon>
        <taxon>Malpighiales</taxon>
        <taxon>Salicaceae</taxon>
        <taxon>Saliceae</taxon>
        <taxon>Populus</taxon>
    </lineage>
</organism>
<dbReference type="Proteomes" id="UP000309997">
    <property type="component" value="Unassembled WGS sequence"/>
</dbReference>
<evidence type="ECO:0000313" key="1">
    <source>
        <dbReference type="EMBL" id="KAL3584254.1"/>
    </source>
</evidence>